<dbReference type="InterPro" id="IPR050276">
    <property type="entry name" value="MshD_Acetyltransferase"/>
</dbReference>
<accession>A0A853DL82</accession>
<sequence length="333" mass="37086">MSEPRIVAVDPSSPILRQWHEVLRAAYTQGQGPMWWISLAHVLYTAEHPHPRRSRWRYAALDGTRVVGALELVSAVGDPAEPVQVELAVAPEAQGRGIGRELASYALQFAADHGHHTLQTEVHVPGAQALEDTRSGRFLRDQGFRVGNVEDRLLLDLPWDGRGEGDPPSGEVRVQSWVGACPQRYELEWAALKQQMQEDHPVGDLVRGDTRIDVERMREDEGRMIERGWTVLRSMALLRDRPVGFTEMFLDADEPAIVVQDSTLVDRAARGKGVGRSLKAANLHQLERITADTAAEARYVQTWTSQSNAPMLALNAQFGFRVAGTMHDAERTV</sequence>
<evidence type="ECO:0000259" key="1">
    <source>
        <dbReference type="PROSITE" id="PS51186"/>
    </source>
</evidence>
<name>A0A853DL82_9MICO</name>
<dbReference type="PANTHER" id="PTHR43617">
    <property type="entry name" value="L-AMINO ACID N-ACETYLTRANSFERASE"/>
    <property type="match status" value="1"/>
</dbReference>
<evidence type="ECO:0000313" key="2">
    <source>
        <dbReference type="EMBL" id="NYJ75410.1"/>
    </source>
</evidence>
<protein>
    <submittedName>
        <fullName evidence="2">GNAT superfamily N-acetyltransferase</fullName>
    </submittedName>
</protein>
<dbReference type="GO" id="GO:0016747">
    <property type="term" value="F:acyltransferase activity, transferring groups other than amino-acyl groups"/>
    <property type="evidence" value="ECO:0007669"/>
    <property type="project" value="InterPro"/>
</dbReference>
<dbReference type="AlphaFoldDB" id="A0A853DL82"/>
<dbReference type="Gene3D" id="3.40.630.30">
    <property type="match status" value="1"/>
</dbReference>
<feature type="domain" description="N-acetyltransferase" evidence="1">
    <location>
        <begin position="4"/>
        <end position="160"/>
    </location>
</feature>
<dbReference type="CDD" id="cd04301">
    <property type="entry name" value="NAT_SF"/>
    <property type="match status" value="1"/>
</dbReference>
<evidence type="ECO:0000313" key="3">
    <source>
        <dbReference type="Proteomes" id="UP000571817"/>
    </source>
</evidence>
<dbReference type="Pfam" id="PF00583">
    <property type="entry name" value="Acetyltransf_1"/>
    <property type="match status" value="1"/>
</dbReference>
<comment type="caution">
    <text evidence="2">The sequence shown here is derived from an EMBL/GenBank/DDBJ whole genome shotgun (WGS) entry which is preliminary data.</text>
</comment>
<keyword evidence="2" id="KW-0808">Transferase</keyword>
<dbReference type="SUPFAM" id="SSF55729">
    <property type="entry name" value="Acyl-CoA N-acyltransferases (Nat)"/>
    <property type="match status" value="2"/>
</dbReference>
<dbReference type="PROSITE" id="PS51186">
    <property type="entry name" value="GNAT"/>
    <property type="match status" value="1"/>
</dbReference>
<dbReference type="EMBL" id="JACCFW010000001">
    <property type="protein sequence ID" value="NYJ75410.1"/>
    <property type="molecule type" value="Genomic_DNA"/>
</dbReference>
<proteinExistence type="predicted"/>
<dbReference type="InterPro" id="IPR000182">
    <property type="entry name" value="GNAT_dom"/>
</dbReference>
<dbReference type="InterPro" id="IPR016181">
    <property type="entry name" value="Acyl_CoA_acyltransferase"/>
</dbReference>
<dbReference type="RefSeq" id="WP_179482050.1">
    <property type="nucleotide sequence ID" value="NZ_JACCFW010000001.1"/>
</dbReference>
<reference evidence="2 3" key="1">
    <citation type="submission" date="2020-07" db="EMBL/GenBank/DDBJ databases">
        <title>Sequencing the genomes of 1000 actinobacteria strains.</title>
        <authorList>
            <person name="Klenk H.-P."/>
        </authorList>
    </citation>
    <scope>NUCLEOTIDE SEQUENCE [LARGE SCALE GENOMIC DNA]</scope>
    <source>
        <strain evidence="2 3">DSM 29531</strain>
    </source>
</reference>
<organism evidence="2 3">
    <name type="scientific">Allobranchiibius huperziae</name>
    <dbReference type="NCBI Taxonomy" id="1874116"/>
    <lineage>
        <taxon>Bacteria</taxon>
        <taxon>Bacillati</taxon>
        <taxon>Actinomycetota</taxon>
        <taxon>Actinomycetes</taxon>
        <taxon>Micrococcales</taxon>
        <taxon>Dermacoccaceae</taxon>
        <taxon>Allobranchiibius</taxon>
    </lineage>
</organism>
<dbReference type="Proteomes" id="UP000571817">
    <property type="component" value="Unassembled WGS sequence"/>
</dbReference>
<keyword evidence="3" id="KW-1185">Reference proteome</keyword>
<gene>
    <name evidence="2" type="ORF">HNR15_002373</name>
</gene>